<dbReference type="EMBL" id="WKPJ01000050">
    <property type="protein sequence ID" value="MSA91275.1"/>
    <property type="molecule type" value="Genomic_DNA"/>
</dbReference>
<protein>
    <recommendedName>
        <fullName evidence="5">DUF3196 domain-containing protein</fullName>
    </recommendedName>
</protein>
<gene>
    <name evidence="2" type="ORF">GKD88_18330</name>
    <name evidence="1" type="ORF">GKE08_18295</name>
</gene>
<dbReference type="RefSeq" id="WP_020223618.1">
    <property type="nucleotide sequence ID" value="NZ_AP031450.1"/>
</dbReference>
<evidence type="ECO:0000313" key="4">
    <source>
        <dbReference type="Proteomes" id="UP000480929"/>
    </source>
</evidence>
<keyword evidence="4" id="KW-1185">Reference proteome</keyword>
<sequence>MSSGFYAELIEEITELIAQGRFEEARTKVDTELAMPYVPSDILPVLRQFDQQLRGLAAENRRPSAGGMSLDEIEESLKGGREQQLKAVDAMHGMNLRSCLDLVRVYLKTDPDPLASALLIDSLIEQQINEELTLNRDGIQYTFIPRYQEGAAESDGFLAARSQLREWLENENPSLFNLCEQVLIREAYLALPLGFEEEEGVSLAASCVHLVYCSMQDEEGWRQFASQQQLENVNLFDLKSQFI</sequence>
<proteinExistence type="predicted"/>
<dbReference type="EMBL" id="WKPI01000054">
    <property type="protein sequence ID" value="MSC35075.1"/>
    <property type="molecule type" value="Genomic_DNA"/>
</dbReference>
<dbReference type="Proteomes" id="UP000480929">
    <property type="component" value="Unassembled WGS sequence"/>
</dbReference>
<evidence type="ECO:0000313" key="2">
    <source>
        <dbReference type="EMBL" id="MSC35075.1"/>
    </source>
</evidence>
<evidence type="ECO:0008006" key="5">
    <source>
        <dbReference type="Google" id="ProtNLM"/>
    </source>
</evidence>
<dbReference type="Proteomes" id="UP000433575">
    <property type="component" value="Unassembled WGS sequence"/>
</dbReference>
<reference evidence="3 4" key="1">
    <citation type="journal article" date="2019" name="Nat. Med.">
        <title>A library of human gut bacterial isolates paired with longitudinal multiomics data enables mechanistic microbiome research.</title>
        <authorList>
            <person name="Poyet M."/>
            <person name="Groussin M."/>
            <person name="Gibbons S.M."/>
            <person name="Avila-Pacheco J."/>
            <person name="Jiang X."/>
            <person name="Kearney S.M."/>
            <person name="Perrotta A.R."/>
            <person name="Berdy B."/>
            <person name="Zhao S."/>
            <person name="Lieberman T.D."/>
            <person name="Swanson P.K."/>
            <person name="Smith M."/>
            <person name="Roesemann S."/>
            <person name="Alexander J.E."/>
            <person name="Rich S.A."/>
            <person name="Livny J."/>
            <person name="Vlamakis H."/>
            <person name="Clish C."/>
            <person name="Bullock K."/>
            <person name="Deik A."/>
            <person name="Scott J."/>
            <person name="Pierce K.A."/>
            <person name="Xavier R.J."/>
            <person name="Alm E.J."/>
        </authorList>
    </citation>
    <scope>NUCLEOTIDE SEQUENCE [LARGE SCALE GENOMIC DNA]</scope>
    <source>
        <strain evidence="1 3">BIOML-A4</strain>
        <strain evidence="2 4">BIOML-A5</strain>
    </source>
</reference>
<evidence type="ECO:0000313" key="3">
    <source>
        <dbReference type="Proteomes" id="UP000433575"/>
    </source>
</evidence>
<accession>A0A6N7SCP1</accession>
<evidence type="ECO:0000313" key="1">
    <source>
        <dbReference type="EMBL" id="MSA91275.1"/>
    </source>
</evidence>
<name>A0A6N7SCP1_9FIRM</name>
<comment type="caution">
    <text evidence="1">The sequence shown here is derived from an EMBL/GenBank/DDBJ whole genome shotgun (WGS) entry which is preliminary data.</text>
</comment>
<dbReference type="OrthoDB" id="1645547at2"/>
<dbReference type="AlphaFoldDB" id="A0A6N7SCP1"/>
<dbReference type="GeneID" id="42455492"/>
<dbReference type="SUPFAM" id="SSF116965">
    <property type="entry name" value="Hypothetical protein MPN330"/>
    <property type="match status" value="1"/>
</dbReference>
<organism evidence="1 3">
    <name type="scientific">Holdemania massiliensis</name>
    <dbReference type="NCBI Taxonomy" id="1468449"/>
    <lineage>
        <taxon>Bacteria</taxon>
        <taxon>Bacillati</taxon>
        <taxon>Bacillota</taxon>
        <taxon>Erysipelotrichia</taxon>
        <taxon>Erysipelotrichales</taxon>
        <taxon>Erysipelotrichaceae</taxon>
        <taxon>Holdemania</taxon>
    </lineage>
</organism>